<gene>
    <name evidence="1" type="ORF">BLX24_20035</name>
</gene>
<dbReference type="AlphaFoldDB" id="A0A1S2VGE6"/>
<accession>A0A1S2VGE6</accession>
<name>A0A1S2VGE6_9BACT</name>
<evidence type="ECO:0000313" key="1">
    <source>
        <dbReference type="EMBL" id="OIN57276.1"/>
    </source>
</evidence>
<dbReference type="EMBL" id="MORL01000013">
    <property type="protein sequence ID" value="OIN57276.1"/>
    <property type="molecule type" value="Genomic_DNA"/>
</dbReference>
<protein>
    <submittedName>
        <fullName evidence="1">Uncharacterized protein</fullName>
    </submittedName>
</protein>
<evidence type="ECO:0000313" key="2">
    <source>
        <dbReference type="Proteomes" id="UP000181790"/>
    </source>
</evidence>
<comment type="caution">
    <text evidence="1">The sequence shown here is derived from an EMBL/GenBank/DDBJ whole genome shotgun (WGS) entry which is preliminary data.</text>
</comment>
<keyword evidence="2" id="KW-1185">Reference proteome</keyword>
<dbReference type="RefSeq" id="WP_071504988.1">
    <property type="nucleotide sequence ID" value="NZ_MORL01000013.1"/>
</dbReference>
<dbReference type="Proteomes" id="UP000181790">
    <property type="component" value="Unassembled WGS sequence"/>
</dbReference>
<proteinExistence type="predicted"/>
<reference evidence="1 2" key="1">
    <citation type="submission" date="2016-10" db="EMBL/GenBank/DDBJ databases">
        <title>Arsenicibacter rosenii gen. nov., sp. nov., an efficient arsenic-methylating bacterium isolated from an arsenic-contaminated paddy soil.</title>
        <authorList>
            <person name="Huang K."/>
        </authorList>
    </citation>
    <scope>NUCLEOTIDE SEQUENCE [LARGE SCALE GENOMIC DNA]</scope>
    <source>
        <strain evidence="1 2">SM-1</strain>
    </source>
</reference>
<organism evidence="1 2">
    <name type="scientific">Arsenicibacter rosenii</name>
    <dbReference type="NCBI Taxonomy" id="1750698"/>
    <lineage>
        <taxon>Bacteria</taxon>
        <taxon>Pseudomonadati</taxon>
        <taxon>Bacteroidota</taxon>
        <taxon>Cytophagia</taxon>
        <taxon>Cytophagales</taxon>
        <taxon>Spirosomataceae</taxon>
        <taxon>Arsenicibacter</taxon>
    </lineage>
</organism>
<sequence>MKKHNGMRPLDIVVLLKITALGQTEWKQKDLAYSLGISASEVSESLSRSELAGLIDEKKQKVMARSLYEFLYHGFKYVYPQRPGAITVGMPTAISAPAFSSIVTGKDTFVWPDPDGTMRGQTIEPLYNTVPGACRKDQLLYELLALTDIIRIGRVREVEAAGKELRKRLTIL</sequence>